<keyword evidence="4" id="KW-1185">Reference proteome</keyword>
<dbReference type="SUPFAM" id="SSF52980">
    <property type="entry name" value="Restriction endonuclease-like"/>
    <property type="match status" value="1"/>
</dbReference>
<dbReference type="RefSeq" id="WP_113919698.1">
    <property type="nucleotide sequence ID" value="NZ_QNRX01000003.1"/>
</dbReference>
<dbReference type="InterPro" id="IPR011856">
    <property type="entry name" value="tRNA_endonuc-like_dom_sf"/>
</dbReference>
<organism evidence="3 4">
    <name type="scientific">Alkalibaculum bacchi</name>
    <dbReference type="NCBI Taxonomy" id="645887"/>
    <lineage>
        <taxon>Bacteria</taxon>
        <taxon>Bacillati</taxon>
        <taxon>Bacillota</taxon>
        <taxon>Clostridia</taxon>
        <taxon>Eubacteriales</taxon>
        <taxon>Eubacteriaceae</taxon>
        <taxon>Alkalibaculum</taxon>
    </lineage>
</organism>
<keyword evidence="3" id="KW-0255">Endonuclease</keyword>
<dbReference type="OrthoDB" id="9802516at2"/>
<comment type="similarity">
    <text evidence="1 2">Belongs to the UPF0102 family.</text>
</comment>
<dbReference type="NCBIfam" id="NF009150">
    <property type="entry name" value="PRK12497.1-3"/>
    <property type="match status" value="1"/>
</dbReference>
<evidence type="ECO:0000313" key="4">
    <source>
        <dbReference type="Proteomes" id="UP000253490"/>
    </source>
</evidence>
<dbReference type="HAMAP" id="MF_00048">
    <property type="entry name" value="UPF0102"/>
    <property type="match status" value="1"/>
</dbReference>
<dbReference type="EMBL" id="QNRX01000003">
    <property type="protein sequence ID" value="RBP68263.1"/>
    <property type="molecule type" value="Genomic_DNA"/>
</dbReference>
<dbReference type="InterPro" id="IPR011335">
    <property type="entry name" value="Restrct_endonuc-II-like"/>
</dbReference>
<dbReference type="CDD" id="cd20736">
    <property type="entry name" value="PoNe_Nuclease"/>
    <property type="match status" value="1"/>
</dbReference>
<dbReference type="InterPro" id="IPR003509">
    <property type="entry name" value="UPF0102_YraN-like"/>
</dbReference>
<dbReference type="AlphaFoldDB" id="A0A366IDU9"/>
<dbReference type="GO" id="GO:0003676">
    <property type="term" value="F:nucleic acid binding"/>
    <property type="evidence" value="ECO:0007669"/>
    <property type="project" value="InterPro"/>
</dbReference>
<dbReference type="GO" id="GO:0004519">
    <property type="term" value="F:endonuclease activity"/>
    <property type="evidence" value="ECO:0007669"/>
    <property type="project" value="UniProtKB-KW"/>
</dbReference>
<dbReference type="NCBIfam" id="TIGR00252">
    <property type="entry name" value="YraN family protein"/>
    <property type="match status" value="1"/>
</dbReference>
<dbReference type="PANTHER" id="PTHR34039">
    <property type="entry name" value="UPF0102 PROTEIN YRAN"/>
    <property type="match status" value="1"/>
</dbReference>
<keyword evidence="3" id="KW-0540">Nuclease</keyword>
<reference evidence="3 4" key="1">
    <citation type="submission" date="2018-06" db="EMBL/GenBank/DDBJ databases">
        <title>Genomic Encyclopedia of Type Strains, Phase IV (KMG-IV): sequencing the most valuable type-strain genomes for metagenomic binning, comparative biology and taxonomic classification.</title>
        <authorList>
            <person name="Goeker M."/>
        </authorList>
    </citation>
    <scope>NUCLEOTIDE SEQUENCE [LARGE SCALE GENOMIC DNA]</scope>
    <source>
        <strain evidence="3 4">DSM 22112</strain>
    </source>
</reference>
<accession>A0A366IDU9</accession>
<gene>
    <name evidence="3" type="ORF">DES36_10324</name>
</gene>
<protein>
    <recommendedName>
        <fullName evidence="2">UPF0102 protein DES36_10324</fullName>
    </recommendedName>
</protein>
<evidence type="ECO:0000313" key="3">
    <source>
        <dbReference type="EMBL" id="RBP68263.1"/>
    </source>
</evidence>
<proteinExistence type="inferred from homology"/>
<name>A0A366IDU9_9FIRM</name>
<evidence type="ECO:0000256" key="1">
    <source>
        <dbReference type="ARBA" id="ARBA00006738"/>
    </source>
</evidence>
<comment type="caution">
    <text evidence="3">The sequence shown here is derived from an EMBL/GenBank/DDBJ whole genome shotgun (WGS) entry which is preliminary data.</text>
</comment>
<dbReference type="Proteomes" id="UP000253490">
    <property type="component" value="Unassembled WGS sequence"/>
</dbReference>
<keyword evidence="3" id="KW-0378">Hydrolase</keyword>
<dbReference type="Gene3D" id="3.40.1350.10">
    <property type="match status" value="1"/>
</dbReference>
<sequence>MSKKQNVVKGRFGEETSVEYLKRKRYKMLDINFRCKIGEIDIVAKDKSTIVFVEVKSRQSNQYGYPSEAVNYHKQRKISKVALYYLQSKKLFDYDYNIRFDVIEILDYLEDVKINHIVNAFELTL</sequence>
<evidence type="ECO:0000256" key="2">
    <source>
        <dbReference type="HAMAP-Rule" id="MF_00048"/>
    </source>
</evidence>
<dbReference type="PANTHER" id="PTHR34039:SF1">
    <property type="entry name" value="UPF0102 PROTEIN YRAN"/>
    <property type="match status" value="1"/>
</dbReference>
<dbReference type="Pfam" id="PF02021">
    <property type="entry name" value="UPF0102"/>
    <property type="match status" value="1"/>
</dbReference>